<dbReference type="SUPFAM" id="SSF51445">
    <property type="entry name" value="(Trans)glycosidases"/>
    <property type="match status" value="1"/>
</dbReference>
<dbReference type="Gene3D" id="3.20.20.80">
    <property type="entry name" value="Glycosidases"/>
    <property type="match status" value="1"/>
</dbReference>
<accession>A0ABN3EBH3</accession>
<evidence type="ECO:0000313" key="1">
    <source>
        <dbReference type="EMBL" id="GAA2253828.1"/>
    </source>
</evidence>
<dbReference type="EMBL" id="BAAART010000157">
    <property type="protein sequence ID" value="GAA2253828.1"/>
    <property type="molecule type" value="Genomic_DNA"/>
</dbReference>
<reference evidence="1 2" key="1">
    <citation type="journal article" date="2019" name="Int. J. Syst. Evol. Microbiol.">
        <title>The Global Catalogue of Microorganisms (GCM) 10K type strain sequencing project: providing services to taxonomists for standard genome sequencing and annotation.</title>
        <authorList>
            <consortium name="The Broad Institute Genomics Platform"/>
            <consortium name="The Broad Institute Genome Sequencing Center for Infectious Disease"/>
            <person name="Wu L."/>
            <person name="Ma J."/>
        </authorList>
    </citation>
    <scope>NUCLEOTIDE SEQUENCE [LARGE SCALE GENOMIC DNA]</scope>
    <source>
        <strain evidence="1 2">JCM 3053</strain>
    </source>
</reference>
<comment type="caution">
    <text evidence="1">The sequence shown here is derived from an EMBL/GenBank/DDBJ whole genome shotgun (WGS) entry which is preliminary data.</text>
</comment>
<evidence type="ECO:0000313" key="2">
    <source>
        <dbReference type="Proteomes" id="UP001501474"/>
    </source>
</evidence>
<dbReference type="InterPro" id="IPR017853">
    <property type="entry name" value="GH"/>
</dbReference>
<proteinExistence type="predicted"/>
<sequence>MGFSWESSRGRENSGCGHTLRLVIHPRMSRLAVSQRRPRAPGVVERMTDFPSFPPGFGFGLDNVEWAFGYDKRFGIVRVDYATQQRTPKDSYHWCGAMIAAQRR</sequence>
<protein>
    <submittedName>
        <fullName evidence="1">Uncharacterized protein</fullName>
    </submittedName>
</protein>
<gene>
    <name evidence="1" type="ORF">GCM10010104_58460</name>
</gene>
<name>A0ABN3EBH3_9ACTN</name>
<keyword evidence="2" id="KW-1185">Reference proteome</keyword>
<dbReference type="InterPro" id="IPR001360">
    <property type="entry name" value="Glyco_hydro_1"/>
</dbReference>
<organism evidence="1 2">
    <name type="scientific">Streptomyces indiaensis</name>
    <dbReference type="NCBI Taxonomy" id="284033"/>
    <lineage>
        <taxon>Bacteria</taxon>
        <taxon>Bacillati</taxon>
        <taxon>Actinomycetota</taxon>
        <taxon>Actinomycetes</taxon>
        <taxon>Kitasatosporales</taxon>
        <taxon>Streptomycetaceae</taxon>
        <taxon>Streptomyces</taxon>
    </lineage>
</organism>
<dbReference type="Pfam" id="PF00232">
    <property type="entry name" value="Glyco_hydro_1"/>
    <property type="match status" value="1"/>
</dbReference>
<dbReference type="Proteomes" id="UP001501474">
    <property type="component" value="Unassembled WGS sequence"/>
</dbReference>